<gene>
    <name evidence="1" type="ORF">R9X50_00520100</name>
</gene>
<sequence>MALMFTLPGVLATFLALVIQTRKPHWSHNHSEESFRTAQLHHLLIQKINTMDSESIRQRVLSRFNELATSLRRQLLCLGNKYSHFSPGIHNLRSSTTVKALNNVFHPHMVHGSRGRSTFSTTSVPLILLTSAEADLHDAQSKIAKGMYTGMDGADFALIKANSCLRKVREIVQGVTEKLALLERRVISKQGHALVRRQKSPFRHC</sequence>
<keyword evidence="2" id="KW-1185">Reference proteome</keyword>
<reference evidence="1 2" key="1">
    <citation type="submission" date="2023-11" db="EMBL/GenBank/DDBJ databases">
        <title>An acidophilic fungus is an integral part of prey digestion in a carnivorous sundew plant.</title>
        <authorList>
            <person name="Tsai I.J."/>
        </authorList>
    </citation>
    <scope>NUCLEOTIDE SEQUENCE [LARGE SCALE GENOMIC DNA]</scope>
    <source>
        <strain evidence="1">169a</strain>
    </source>
</reference>
<evidence type="ECO:0000313" key="1">
    <source>
        <dbReference type="EMBL" id="WPH02338.1"/>
    </source>
</evidence>
<name>A0AAQ3RD49_9PEZI</name>
<accession>A0AAQ3RD49</accession>
<protein>
    <submittedName>
        <fullName evidence="1">Uncharacterized protein</fullName>
    </submittedName>
</protein>
<dbReference type="Proteomes" id="UP001303373">
    <property type="component" value="Chromosome 8"/>
</dbReference>
<organism evidence="1 2">
    <name type="scientific">Acrodontium crateriforme</name>
    <dbReference type="NCBI Taxonomy" id="150365"/>
    <lineage>
        <taxon>Eukaryota</taxon>
        <taxon>Fungi</taxon>
        <taxon>Dikarya</taxon>
        <taxon>Ascomycota</taxon>
        <taxon>Pezizomycotina</taxon>
        <taxon>Dothideomycetes</taxon>
        <taxon>Dothideomycetidae</taxon>
        <taxon>Mycosphaerellales</taxon>
        <taxon>Teratosphaeriaceae</taxon>
        <taxon>Acrodontium</taxon>
    </lineage>
</organism>
<dbReference type="AlphaFoldDB" id="A0AAQ3RD49"/>
<evidence type="ECO:0000313" key="2">
    <source>
        <dbReference type="Proteomes" id="UP001303373"/>
    </source>
</evidence>
<dbReference type="EMBL" id="CP138587">
    <property type="protein sequence ID" value="WPH02338.1"/>
    <property type="molecule type" value="Genomic_DNA"/>
</dbReference>
<proteinExistence type="predicted"/>